<evidence type="ECO:0000313" key="3">
    <source>
        <dbReference type="Proteomes" id="UP000215999"/>
    </source>
</evidence>
<feature type="domain" description="Tip attachment protein J" evidence="1">
    <location>
        <begin position="201"/>
        <end position="363"/>
    </location>
</feature>
<keyword evidence="3" id="KW-1185">Reference proteome</keyword>
<gene>
    <name evidence="2" type="ORF">ASV53_05000</name>
</gene>
<accession>A0ABX4G1I4</accession>
<organism evidence="2 3">
    <name type="scientific">Photobacterium sanguinicancri</name>
    <dbReference type="NCBI Taxonomy" id="875932"/>
    <lineage>
        <taxon>Bacteria</taxon>
        <taxon>Pseudomonadati</taxon>
        <taxon>Pseudomonadota</taxon>
        <taxon>Gammaproteobacteria</taxon>
        <taxon>Vibrionales</taxon>
        <taxon>Vibrionaceae</taxon>
        <taxon>Photobacterium</taxon>
    </lineage>
</organism>
<dbReference type="Pfam" id="PF13550">
    <property type="entry name" value="Phage-tail_3"/>
    <property type="match status" value="1"/>
</dbReference>
<dbReference type="Proteomes" id="UP000215999">
    <property type="component" value="Unassembled WGS sequence"/>
</dbReference>
<dbReference type="RefSeq" id="WP_094956315.1">
    <property type="nucleotide sequence ID" value="NZ_NOIF01000018.1"/>
</dbReference>
<reference evidence="2 3" key="1">
    <citation type="journal article" date="2016" name="Antonie Van Leeuwenhoek">
        <title>Photobacterium sanguinicancri sp. nov. isolated from marine animals.</title>
        <authorList>
            <person name="Gomez-Gil B."/>
            <person name="Roque A."/>
            <person name="Rotllant G."/>
            <person name="Romalde J.L."/>
            <person name="Doce A."/>
            <person name="Eggermont M."/>
            <person name="Defoirdt T."/>
        </authorList>
    </citation>
    <scope>NUCLEOTIDE SEQUENCE [LARGE SCALE GENOMIC DNA]</scope>
    <source>
        <strain evidence="2 3">CAIM 1827</strain>
    </source>
</reference>
<dbReference type="InterPro" id="IPR032876">
    <property type="entry name" value="J_dom"/>
</dbReference>
<name>A0ABX4G1I4_9GAMM</name>
<protein>
    <recommendedName>
        <fullName evidence="1">Tip attachment protein J domain-containing protein</fullName>
    </recommendedName>
</protein>
<comment type="caution">
    <text evidence="2">The sequence shown here is derived from an EMBL/GenBank/DDBJ whole genome shotgun (WGS) entry which is preliminary data.</text>
</comment>
<sequence length="723" mass="79655">MGSKKKQVAGHRWFWGQHLVLCHGPVDAVRRIWFGEKVGWPGSVSSNSRIHIDQPTLFGDRDQYGGIVGDIDICLGHASQIVNNYLAHHCGQVVNGQKVVSAFRHLTALVFRKPEMGNSSYPAPVAVEVERISTGWDGNEIWYVTKAAIGNGLNGAHIVHELIECPEWGTGNSNIDNKAFEACANTLYAEGFGLNAHWVKQQPVEQFVKDICRYLNGYVFTDEASGLITMRLARDNYDTSKVPALTSKVIKTAKNIRRRTQADIINTLTLTYTDPTTYEKSAVTVINSAMVHAVGRTIGETVNFPMIHDAQLAYRVAMRELKMLSARLMTTELYCDTTASVYQPGDVVRVVYPPAGLNHIMRVQKKRRGSMAQPEVKLELMEDIFSAATGDYIPPPPSGWKDPITTPVPITIQQVVESPYWLLATSLNPSELAALNKHSCFVGWLARKPSGDTIGADLYYNNFDRWIYSHRASFSTSSMLAESISPMATQLRLIDSNLLTIELPAVCQLGGELVVVKSIVDGVAEVERGVLDTIPAEHAAMIVIAALDGDALDTEFTTGEQVSVRGLTVTARGALPKDDAAIITTELVGRAAKPLCVTNVKLNDEHWPDTITIPVNVTWSHRNRISQVVEPQHLTNWYTGGTPEPDTTTQISVMDADTNAVLYQGETTETELLLDETLIPALTQRLTITLTATREGNEAMQPFSHTFNVVFTPKAEVFKNSDI</sequence>
<evidence type="ECO:0000313" key="2">
    <source>
        <dbReference type="EMBL" id="OZS45058.1"/>
    </source>
</evidence>
<evidence type="ECO:0000259" key="1">
    <source>
        <dbReference type="Pfam" id="PF13550"/>
    </source>
</evidence>
<dbReference type="EMBL" id="NOIF01000018">
    <property type="protein sequence ID" value="OZS45058.1"/>
    <property type="molecule type" value="Genomic_DNA"/>
</dbReference>
<proteinExistence type="predicted"/>